<organism evidence="2 3">
    <name type="scientific">Diplocarpon coronariae</name>
    <dbReference type="NCBI Taxonomy" id="2795749"/>
    <lineage>
        <taxon>Eukaryota</taxon>
        <taxon>Fungi</taxon>
        <taxon>Dikarya</taxon>
        <taxon>Ascomycota</taxon>
        <taxon>Pezizomycotina</taxon>
        <taxon>Leotiomycetes</taxon>
        <taxon>Helotiales</taxon>
        <taxon>Drepanopezizaceae</taxon>
        <taxon>Diplocarpon</taxon>
    </lineage>
</organism>
<dbReference type="InParanoid" id="A0A218ZDL1"/>
<sequence length="794" mass="88710">MAHITTSLAPDRSRARHHVDRIPSISNLLQPQSTGRIPDFKPENHVQEIVEKPRARSQMQFEATAVQYESYDVYSARQRMSPAEVPKEVRQQRAAAETPRHSELSIGRIAALEGILYPPDQIKKILADHLRSATRSSKTCYHEFLKDAPNPGLFLSGYRAVAFPILDRDIACIIGASEQSRIDPGDKINMWTVPNEKVELRNPSWNTLLASVLSKVDSEMGILDSGRGIVASKPMLILYGSGSRVNSGQCLTSKPTVFGFLDITLPSNYTGGEFSLSFDGKEELFKASEAAEYDCSCLAWFSNVLPASVPVTSGHRLVLRYMLEHKQSGPVCCAMPREQEILQAKNILTSWSKQKNKVKHKVLGQLLDGHYEDGNLKHMQVSKSDKLTIAHLQDACDGTGFYLCLSNLTARVVCPSKSDTHERCQTERFGYSIKLGQIFDLDGNEILGDHEMDFEANDIIQEGTFDDDRWVVDNPSHSNKHFSLKFFEKTVLIIMPTENRMPFLCGLRALDHDSTVRDLLVRFASLPATAAGYEEAQKDVRNICDTVLSTTSWKSRQGPRPDGVFSDGAQADVLKAVIHLNDPVLLERAIPLGVTSVENYQTLSNTAKQYGSGWLESKFDTQISAAPDFLGRCQIINKIGRWLSPGWVTMQYEKAMQILTFNSTNDVEGMLTVVKLWATNYRLHHILIPIVKMNLKGKDIILVVLSALSESRQVPDPVFQEILPQLLEQFIANVSKGENAIISVSTERNEQMRKSMFGSGYSRYHQLSDAEPGCSISGHNRASTDPNRSKDYTQ</sequence>
<comment type="caution">
    <text evidence="2">The sequence shown here is derived from an EMBL/GenBank/DDBJ whole genome shotgun (WGS) entry which is preliminary data.</text>
</comment>
<evidence type="ECO:0000313" key="2">
    <source>
        <dbReference type="EMBL" id="OWP06171.1"/>
    </source>
</evidence>
<dbReference type="OrthoDB" id="27483at2759"/>
<gene>
    <name evidence="2" type="ORF">B2J93_810</name>
</gene>
<dbReference type="EMBL" id="MZNU01000053">
    <property type="protein sequence ID" value="OWP06171.1"/>
    <property type="molecule type" value="Genomic_DNA"/>
</dbReference>
<feature type="compositionally biased region" description="Polar residues" evidence="1">
    <location>
        <begin position="777"/>
        <end position="786"/>
    </location>
</feature>
<reference evidence="2 3" key="1">
    <citation type="submission" date="2017-04" db="EMBL/GenBank/DDBJ databases">
        <title>Draft genome sequence of Marssonina coronaria NL1: causal agent of apple blotch.</title>
        <authorList>
            <person name="Cheng Q."/>
        </authorList>
    </citation>
    <scope>NUCLEOTIDE SEQUENCE [LARGE SCALE GENOMIC DNA]</scope>
    <source>
        <strain evidence="2 3">NL1</strain>
    </source>
</reference>
<proteinExistence type="predicted"/>
<dbReference type="AlphaFoldDB" id="A0A218ZDL1"/>
<feature type="region of interest" description="Disordered" evidence="1">
    <location>
        <begin position="772"/>
        <end position="794"/>
    </location>
</feature>
<evidence type="ECO:0000256" key="1">
    <source>
        <dbReference type="SAM" id="MobiDB-lite"/>
    </source>
</evidence>
<evidence type="ECO:0000313" key="3">
    <source>
        <dbReference type="Proteomes" id="UP000242519"/>
    </source>
</evidence>
<keyword evidence="3" id="KW-1185">Reference proteome</keyword>
<dbReference type="Proteomes" id="UP000242519">
    <property type="component" value="Unassembled WGS sequence"/>
</dbReference>
<protein>
    <submittedName>
        <fullName evidence="2">Uncharacterized protein</fullName>
    </submittedName>
</protein>
<accession>A0A218ZDL1</accession>
<feature type="region of interest" description="Disordered" evidence="1">
    <location>
        <begin position="1"/>
        <end position="40"/>
    </location>
</feature>
<name>A0A218ZDL1_9HELO</name>
<feature type="compositionally biased region" description="Polar residues" evidence="1">
    <location>
        <begin position="24"/>
        <end position="35"/>
    </location>
</feature>